<organism evidence="1 2">
    <name type="scientific">Luedemannella flava</name>
    <dbReference type="NCBI Taxonomy" id="349316"/>
    <lineage>
        <taxon>Bacteria</taxon>
        <taxon>Bacillati</taxon>
        <taxon>Actinomycetota</taxon>
        <taxon>Actinomycetes</taxon>
        <taxon>Micromonosporales</taxon>
        <taxon>Micromonosporaceae</taxon>
        <taxon>Luedemannella</taxon>
    </lineage>
</organism>
<dbReference type="Gene3D" id="1.25.40.10">
    <property type="entry name" value="Tetratricopeptide repeat domain"/>
    <property type="match status" value="1"/>
</dbReference>
<accession>A0ABN2LES5</accession>
<proteinExistence type="predicted"/>
<evidence type="ECO:0000313" key="1">
    <source>
        <dbReference type="EMBL" id="GAA1784268.1"/>
    </source>
</evidence>
<comment type="caution">
    <text evidence="1">The sequence shown here is derived from an EMBL/GenBank/DDBJ whole genome shotgun (WGS) entry which is preliminary data.</text>
</comment>
<dbReference type="RefSeq" id="WP_344125339.1">
    <property type="nucleotide sequence ID" value="NZ_BAAALT010000003.1"/>
</dbReference>
<sequence>MSVRDFANLLNVSASSVSAWEADAGMARLRPSTQRLLDGALASAGPAVRKRFATAMVQDPVDDGSQGVTSDDMRRRTVVTMPLAAALASLGPVGDSSHRAGRVGAKDAERLDHAVMQIRRLGHQHGGENLWAAAARIAHNGYYLLEHSSYSDRVAYQLLTATSRAHMCAGWLAFDSGAHDAARSHYNEALTLARQSADASSQVHALVNLAFLSTFLGMPRQSLRYADAAEGIAGGRTAVVPRIRQATAYALAGERTASHKAITKARASLEAVKEEAADWYSFVDHAELDGIEGTVALLLGDPRRAERLLLQAIAKYGDSFARNRALYRVRLAKARLDLGEVEGAAISAGKALDDLSSAVASHVIRAELSTVARRLGMFSGVPGVDLFMGRHADIN</sequence>
<protein>
    <recommendedName>
        <fullName evidence="3">Transcriptional regulator</fullName>
    </recommendedName>
</protein>
<dbReference type="EMBL" id="BAAALT010000003">
    <property type="protein sequence ID" value="GAA1784268.1"/>
    <property type="molecule type" value="Genomic_DNA"/>
</dbReference>
<keyword evidence="2" id="KW-1185">Reference proteome</keyword>
<dbReference type="InterPro" id="IPR011990">
    <property type="entry name" value="TPR-like_helical_dom_sf"/>
</dbReference>
<evidence type="ECO:0008006" key="3">
    <source>
        <dbReference type="Google" id="ProtNLM"/>
    </source>
</evidence>
<reference evidence="1 2" key="1">
    <citation type="journal article" date="2019" name="Int. J. Syst. Evol. Microbiol.">
        <title>The Global Catalogue of Microorganisms (GCM) 10K type strain sequencing project: providing services to taxonomists for standard genome sequencing and annotation.</title>
        <authorList>
            <consortium name="The Broad Institute Genomics Platform"/>
            <consortium name="The Broad Institute Genome Sequencing Center for Infectious Disease"/>
            <person name="Wu L."/>
            <person name="Ma J."/>
        </authorList>
    </citation>
    <scope>NUCLEOTIDE SEQUENCE [LARGE SCALE GENOMIC DNA]</scope>
    <source>
        <strain evidence="1 2">JCM 13250</strain>
    </source>
</reference>
<name>A0ABN2LES5_9ACTN</name>
<dbReference type="SUPFAM" id="SSF48452">
    <property type="entry name" value="TPR-like"/>
    <property type="match status" value="1"/>
</dbReference>
<evidence type="ECO:0000313" key="2">
    <source>
        <dbReference type="Proteomes" id="UP001500218"/>
    </source>
</evidence>
<gene>
    <name evidence="1" type="ORF">GCM10009682_03070</name>
</gene>
<dbReference type="Proteomes" id="UP001500218">
    <property type="component" value="Unassembled WGS sequence"/>
</dbReference>